<evidence type="ECO:0000259" key="5">
    <source>
        <dbReference type="PROSITE" id="PS50217"/>
    </source>
</evidence>
<evidence type="ECO:0000313" key="7">
    <source>
        <dbReference type="Proteomes" id="UP000825935"/>
    </source>
</evidence>
<dbReference type="Gene3D" id="1.20.5.170">
    <property type="match status" value="1"/>
</dbReference>
<dbReference type="SMART" id="SM00338">
    <property type="entry name" value="BRLZ"/>
    <property type="match status" value="1"/>
</dbReference>
<dbReference type="OrthoDB" id="1927218at2759"/>
<keyword evidence="3" id="KW-0539">Nucleus</keyword>
<dbReference type="GO" id="GO:0005634">
    <property type="term" value="C:nucleus"/>
    <property type="evidence" value="ECO:0007669"/>
    <property type="project" value="UniProtKB-SubCell"/>
</dbReference>
<comment type="caution">
    <text evidence="6">The sequence shown here is derived from an EMBL/GenBank/DDBJ whole genome shotgun (WGS) entry which is preliminary data.</text>
</comment>
<dbReference type="InterPro" id="IPR004827">
    <property type="entry name" value="bZIP"/>
</dbReference>
<evidence type="ECO:0000256" key="4">
    <source>
        <dbReference type="SAM" id="Coils"/>
    </source>
</evidence>
<evidence type="ECO:0000256" key="1">
    <source>
        <dbReference type="ARBA" id="ARBA00004123"/>
    </source>
</evidence>
<dbReference type="Pfam" id="PF00170">
    <property type="entry name" value="bZIP_1"/>
    <property type="match status" value="1"/>
</dbReference>
<comment type="subcellular location">
    <subcellularLocation>
        <location evidence="1">Nucleus</location>
    </subcellularLocation>
</comment>
<dbReference type="Proteomes" id="UP000825935">
    <property type="component" value="Chromosome 19"/>
</dbReference>
<dbReference type="PANTHER" id="PTHR22952">
    <property type="entry name" value="CAMP-RESPONSE ELEMENT BINDING PROTEIN-RELATED"/>
    <property type="match status" value="1"/>
</dbReference>
<keyword evidence="2" id="KW-0238">DNA-binding</keyword>
<evidence type="ECO:0000313" key="6">
    <source>
        <dbReference type="EMBL" id="KAH7351681.1"/>
    </source>
</evidence>
<evidence type="ECO:0000256" key="3">
    <source>
        <dbReference type="ARBA" id="ARBA00023242"/>
    </source>
</evidence>
<dbReference type="FunFam" id="1.20.5.170:FF:000036">
    <property type="entry name" value="ABSCISIC ACID-INSENSITIVE 5-like protein 2"/>
    <property type="match status" value="1"/>
</dbReference>
<dbReference type="PANTHER" id="PTHR22952:SF175">
    <property type="entry name" value="PROTEIN ABSCISIC ACID-INSENSITIVE 5"/>
    <property type="match status" value="1"/>
</dbReference>
<evidence type="ECO:0000256" key="2">
    <source>
        <dbReference type="ARBA" id="ARBA00023125"/>
    </source>
</evidence>
<dbReference type="GO" id="GO:0045893">
    <property type="term" value="P:positive regulation of DNA-templated transcription"/>
    <property type="evidence" value="ECO:0007669"/>
    <property type="project" value="InterPro"/>
</dbReference>
<keyword evidence="4" id="KW-0175">Coiled coil</keyword>
<organism evidence="6 7">
    <name type="scientific">Ceratopteris richardii</name>
    <name type="common">Triangle waterfern</name>
    <dbReference type="NCBI Taxonomy" id="49495"/>
    <lineage>
        <taxon>Eukaryota</taxon>
        <taxon>Viridiplantae</taxon>
        <taxon>Streptophyta</taxon>
        <taxon>Embryophyta</taxon>
        <taxon>Tracheophyta</taxon>
        <taxon>Polypodiopsida</taxon>
        <taxon>Polypodiidae</taxon>
        <taxon>Polypodiales</taxon>
        <taxon>Pteridineae</taxon>
        <taxon>Pteridaceae</taxon>
        <taxon>Parkerioideae</taxon>
        <taxon>Ceratopteris</taxon>
    </lineage>
</organism>
<protein>
    <recommendedName>
        <fullName evidence="5">BZIP domain-containing protein</fullName>
    </recommendedName>
</protein>
<proteinExistence type="predicted"/>
<dbReference type="OMA" id="EMNIDGA"/>
<dbReference type="GO" id="GO:0003700">
    <property type="term" value="F:DNA-binding transcription factor activity"/>
    <property type="evidence" value="ECO:0007669"/>
    <property type="project" value="InterPro"/>
</dbReference>
<feature type="domain" description="BZIP" evidence="5">
    <location>
        <begin position="380"/>
        <end position="423"/>
    </location>
</feature>
<dbReference type="PROSITE" id="PS00036">
    <property type="entry name" value="BZIP_BASIC"/>
    <property type="match status" value="1"/>
</dbReference>
<dbReference type="InterPro" id="IPR043452">
    <property type="entry name" value="BZIP46-like"/>
</dbReference>
<sequence>MASSQTEGVIQPECLSMHASDAAPMRGGFKPTSPIARQPSIYSLTLDEFHNAHGEPTKNFGSMNMDEFLRNIWTAEESQAMAAAMEGGLNTEESQLLPFQQGMQRQASISLPRTLSRKTVDDVWKDILRGDSLNMNSEATVGMQERQITFGEMTLEDFLVKAGVVKKEETGNTTNVASPSISFGKSFTVASNGIPDEKLASDNLSFGVMDVVDGEIAQGSSLPTLSMSSPRMHVNKQGFEPMKIDHGNHSPSSMSQSDWISNATLQVEVPYSDGRLNALHRHAAEANGRKAGMLNEPIMRGAGMLGPDLGMGLAERCAITQCNSPASLALKRGSPQSPLLDPSVPSFDAMVMPSPIPYGVEGGVTRGRKREYEGSLEKVVERRQKRMIKNRESAARSRARKQAYTVELEAEVSQLKEENLRLRLYEEEMAELRKRKLIDVLMSFGSHFAPKPCKLRRTHTGPW</sequence>
<dbReference type="CDD" id="cd14707">
    <property type="entry name" value="bZIP_plant_BZIP46"/>
    <property type="match status" value="1"/>
</dbReference>
<dbReference type="PROSITE" id="PS50217">
    <property type="entry name" value="BZIP"/>
    <property type="match status" value="1"/>
</dbReference>
<dbReference type="AlphaFoldDB" id="A0A8T2SJM7"/>
<feature type="coiled-coil region" evidence="4">
    <location>
        <begin position="408"/>
        <end position="435"/>
    </location>
</feature>
<dbReference type="InterPro" id="IPR046347">
    <property type="entry name" value="bZIP_sf"/>
</dbReference>
<dbReference type="SUPFAM" id="SSF57959">
    <property type="entry name" value="Leucine zipper domain"/>
    <property type="match status" value="1"/>
</dbReference>
<keyword evidence="7" id="KW-1185">Reference proteome</keyword>
<dbReference type="EMBL" id="CM035424">
    <property type="protein sequence ID" value="KAH7351681.1"/>
    <property type="molecule type" value="Genomic_DNA"/>
</dbReference>
<accession>A0A8T2SJM7</accession>
<gene>
    <name evidence="6" type="ORF">KP509_19G009600</name>
</gene>
<reference evidence="6" key="1">
    <citation type="submission" date="2021-08" db="EMBL/GenBank/DDBJ databases">
        <title>WGS assembly of Ceratopteris richardii.</title>
        <authorList>
            <person name="Marchant D.B."/>
            <person name="Chen G."/>
            <person name="Jenkins J."/>
            <person name="Shu S."/>
            <person name="Leebens-Mack J."/>
            <person name="Grimwood J."/>
            <person name="Schmutz J."/>
            <person name="Soltis P."/>
            <person name="Soltis D."/>
            <person name="Chen Z.-H."/>
        </authorList>
    </citation>
    <scope>NUCLEOTIDE SEQUENCE</scope>
    <source>
        <strain evidence="6">Whitten #5841</strain>
        <tissue evidence="6">Leaf</tissue>
    </source>
</reference>
<name>A0A8T2SJM7_CERRI</name>
<dbReference type="GO" id="GO:0003677">
    <property type="term" value="F:DNA binding"/>
    <property type="evidence" value="ECO:0007669"/>
    <property type="project" value="UniProtKB-KW"/>
</dbReference>